<name>A0A0F9AS85_9ZZZZ</name>
<comment type="caution">
    <text evidence="1">The sequence shown here is derived from an EMBL/GenBank/DDBJ whole genome shotgun (WGS) entry which is preliminary data.</text>
</comment>
<feature type="non-terminal residue" evidence="1">
    <location>
        <position position="1"/>
    </location>
</feature>
<accession>A0A0F9AS85</accession>
<sequence>VHGLCGNKVPNGPCADGSVISTSTKDGFKRSLQEALDVVVSANRLLAAGQAVDAKDKLAFADAIIKGLMAELARRQ</sequence>
<proteinExistence type="predicted"/>
<protein>
    <submittedName>
        <fullName evidence="1">Uncharacterized protein</fullName>
    </submittedName>
</protein>
<organism evidence="1">
    <name type="scientific">marine sediment metagenome</name>
    <dbReference type="NCBI Taxonomy" id="412755"/>
    <lineage>
        <taxon>unclassified sequences</taxon>
        <taxon>metagenomes</taxon>
        <taxon>ecological metagenomes</taxon>
    </lineage>
</organism>
<reference evidence="1" key="1">
    <citation type="journal article" date="2015" name="Nature">
        <title>Complex archaea that bridge the gap between prokaryotes and eukaryotes.</title>
        <authorList>
            <person name="Spang A."/>
            <person name="Saw J.H."/>
            <person name="Jorgensen S.L."/>
            <person name="Zaremba-Niedzwiedzka K."/>
            <person name="Martijn J."/>
            <person name="Lind A.E."/>
            <person name="van Eijk R."/>
            <person name="Schleper C."/>
            <person name="Guy L."/>
            <person name="Ettema T.J."/>
        </authorList>
    </citation>
    <scope>NUCLEOTIDE SEQUENCE</scope>
</reference>
<dbReference type="EMBL" id="LAZR01041326">
    <property type="protein sequence ID" value="KKL12275.1"/>
    <property type="molecule type" value="Genomic_DNA"/>
</dbReference>
<gene>
    <name evidence="1" type="ORF">LCGC14_2537370</name>
</gene>
<evidence type="ECO:0000313" key="1">
    <source>
        <dbReference type="EMBL" id="KKL12275.1"/>
    </source>
</evidence>
<dbReference type="AlphaFoldDB" id="A0A0F9AS85"/>